<proteinExistence type="predicted"/>
<dbReference type="AlphaFoldDB" id="A0A6N3H350"/>
<protein>
    <submittedName>
        <fullName evidence="1">Uncharacterized protein</fullName>
    </submittedName>
</protein>
<dbReference type="EMBL" id="CACRUV010000050">
    <property type="protein sequence ID" value="VYU71148.1"/>
    <property type="molecule type" value="Genomic_DNA"/>
</dbReference>
<reference evidence="1" key="1">
    <citation type="submission" date="2019-11" db="EMBL/GenBank/DDBJ databases">
        <authorList>
            <person name="Feng L."/>
        </authorList>
    </citation>
    <scope>NUCLEOTIDE SEQUENCE</scope>
    <source>
        <strain evidence="1">PmerdaeLFYP103</strain>
    </source>
</reference>
<evidence type="ECO:0000313" key="1">
    <source>
        <dbReference type="EMBL" id="VYU71148.1"/>
    </source>
</evidence>
<accession>A0A6N3H350</accession>
<gene>
    <name evidence="1" type="ORF">PMLFYP103_03377</name>
</gene>
<sequence>MIVTILHYYSSIITIIVKNDNILYVNYTIKTETVRE</sequence>
<organism evidence="1">
    <name type="scientific">Parabacteroides merdae</name>
    <dbReference type="NCBI Taxonomy" id="46503"/>
    <lineage>
        <taxon>Bacteria</taxon>
        <taxon>Pseudomonadati</taxon>
        <taxon>Bacteroidota</taxon>
        <taxon>Bacteroidia</taxon>
        <taxon>Bacteroidales</taxon>
        <taxon>Tannerellaceae</taxon>
        <taxon>Parabacteroides</taxon>
    </lineage>
</organism>
<name>A0A6N3H350_9BACT</name>